<evidence type="ECO:0000256" key="2">
    <source>
        <dbReference type="ARBA" id="ARBA00006479"/>
    </source>
</evidence>
<dbReference type="Pfam" id="PF01047">
    <property type="entry name" value="MarR"/>
    <property type="match status" value="1"/>
</dbReference>
<protein>
    <submittedName>
        <fullName evidence="5">ROK family protein</fullName>
    </submittedName>
</protein>
<dbReference type="InterPro" id="IPR043129">
    <property type="entry name" value="ATPase_NBD"/>
</dbReference>
<dbReference type="InterPro" id="IPR036390">
    <property type="entry name" value="WH_DNA-bd_sf"/>
</dbReference>
<accession>A0ABW3DFS1</accession>
<gene>
    <name evidence="5" type="ORF">ACFQ03_24660</name>
</gene>
<dbReference type="InterPro" id="IPR000835">
    <property type="entry name" value="HTH_MarR-typ"/>
</dbReference>
<evidence type="ECO:0000259" key="4">
    <source>
        <dbReference type="Pfam" id="PF01047"/>
    </source>
</evidence>
<dbReference type="PANTHER" id="PTHR18964">
    <property type="entry name" value="ROK (REPRESSOR, ORF, KINASE) FAMILY"/>
    <property type="match status" value="1"/>
</dbReference>
<keyword evidence="3" id="KW-0859">Xylose metabolism</keyword>
<dbReference type="EMBL" id="JBHTIU010000106">
    <property type="protein sequence ID" value="MFD0872317.1"/>
    <property type="molecule type" value="Genomic_DNA"/>
</dbReference>
<dbReference type="PANTHER" id="PTHR18964:SF170">
    <property type="entry name" value="SUGAR KINASE"/>
    <property type="match status" value="1"/>
</dbReference>
<dbReference type="SUPFAM" id="SSF53067">
    <property type="entry name" value="Actin-like ATPase domain"/>
    <property type="match status" value="2"/>
</dbReference>
<dbReference type="Gene3D" id="3.30.420.40">
    <property type="match status" value="2"/>
</dbReference>
<evidence type="ECO:0000256" key="1">
    <source>
        <dbReference type="ARBA" id="ARBA00002486"/>
    </source>
</evidence>
<feature type="domain" description="HTH marR-type" evidence="4">
    <location>
        <begin position="15"/>
        <end position="60"/>
    </location>
</feature>
<keyword evidence="6" id="KW-1185">Reference proteome</keyword>
<evidence type="ECO:0000256" key="3">
    <source>
        <dbReference type="ARBA" id="ARBA00022629"/>
    </source>
</evidence>
<keyword evidence="3" id="KW-0119">Carbohydrate metabolism</keyword>
<evidence type="ECO:0000313" key="5">
    <source>
        <dbReference type="EMBL" id="MFD0872317.1"/>
    </source>
</evidence>
<dbReference type="RefSeq" id="WP_379291640.1">
    <property type="nucleotide sequence ID" value="NZ_JBHTIU010000106.1"/>
</dbReference>
<dbReference type="InterPro" id="IPR036388">
    <property type="entry name" value="WH-like_DNA-bd_sf"/>
</dbReference>
<comment type="caution">
    <text evidence="5">The sequence shown here is derived from an EMBL/GenBank/DDBJ whole genome shotgun (WGS) entry which is preliminary data.</text>
</comment>
<dbReference type="Proteomes" id="UP001597120">
    <property type="component" value="Unassembled WGS sequence"/>
</dbReference>
<dbReference type="InterPro" id="IPR000600">
    <property type="entry name" value="ROK"/>
</dbReference>
<dbReference type="Pfam" id="PF00480">
    <property type="entry name" value="ROK"/>
    <property type="match status" value="1"/>
</dbReference>
<reference evidence="6" key="1">
    <citation type="journal article" date="2019" name="Int. J. Syst. Evol. Microbiol.">
        <title>The Global Catalogue of Microorganisms (GCM) 10K type strain sequencing project: providing services to taxonomists for standard genome sequencing and annotation.</title>
        <authorList>
            <consortium name="The Broad Institute Genomics Platform"/>
            <consortium name="The Broad Institute Genome Sequencing Center for Infectious Disease"/>
            <person name="Wu L."/>
            <person name="Ma J."/>
        </authorList>
    </citation>
    <scope>NUCLEOTIDE SEQUENCE [LARGE SCALE GENOMIC DNA]</scope>
    <source>
        <strain evidence="6">CCUG 57263</strain>
    </source>
</reference>
<sequence length="411" mass="45292">MVKFAKAGDQRFLQTLNRTLVLNTIHHFKTISRIDIAKKTKLSQSTVSNVVDALEKEGYIVEVGTGNSTKAGGRRPTLLTINAAGGYMATLAVVTEAFHITLQVCLFDLHLTMVDEQEIEVKEKGAELVETIKACVHSFLQKHADKNIIGLGFSMPTVLDRAGVVYRGHLLELEDYPFEEEMRKAFPSLFLVVEQEQHAAILGERAIGPAKDVNNLIYVTVGRGIGSSVIVNNELIRGEYGGAGEIGHMSINKYGPKCICGKKGCLRLYATELAFINKINEAAQNGFPLPPKIYNPVLDQCNIREVYNLAMEGDEFCREMLTSLLDDLSIGLSNLIYLINPKMIIIGGNLLFAKPFVLPYITDKLKEIMDSPTADIEIVGAALGNKSSVYGMASLILDKHFLKKELMFHSA</sequence>
<evidence type="ECO:0000313" key="6">
    <source>
        <dbReference type="Proteomes" id="UP001597120"/>
    </source>
</evidence>
<name>A0ABW3DFS1_9BACL</name>
<proteinExistence type="inferred from homology"/>
<comment type="function">
    <text evidence="1">Transcriptional repressor of xylose-utilizing enzymes.</text>
</comment>
<dbReference type="Gene3D" id="1.10.10.10">
    <property type="entry name" value="Winged helix-like DNA-binding domain superfamily/Winged helix DNA-binding domain"/>
    <property type="match status" value="1"/>
</dbReference>
<organism evidence="5 6">
    <name type="scientific">Paenibacillus residui</name>
    <dbReference type="NCBI Taxonomy" id="629724"/>
    <lineage>
        <taxon>Bacteria</taxon>
        <taxon>Bacillati</taxon>
        <taxon>Bacillota</taxon>
        <taxon>Bacilli</taxon>
        <taxon>Bacillales</taxon>
        <taxon>Paenibacillaceae</taxon>
        <taxon>Paenibacillus</taxon>
    </lineage>
</organism>
<comment type="similarity">
    <text evidence="2">Belongs to the ROK (NagC/XylR) family.</text>
</comment>
<dbReference type="SUPFAM" id="SSF46785">
    <property type="entry name" value="Winged helix' DNA-binding domain"/>
    <property type="match status" value="1"/>
</dbReference>